<feature type="region of interest" description="Disordered" evidence="1">
    <location>
        <begin position="232"/>
        <end position="285"/>
    </location>
</feature>
<sequence>MGNTDPRHKSRKTKYEVKPQYEELSKQLNMQHDINQCYECMRAIKESDSLTSPSTGKSNQASIPRTANQSVETIGTTQQSASHNVAPNQVTNSSVKAQYNSTLVLPSYAGFNYKNKLKTTKDAHPEVHASRRKTRHRFLPKTSNASNSTLLDSAPIQGLKWVAIERVNLEEFSATKIFKNKGWKRRESAPGSDQIHREAGTSRLAAVDLLIRSTTGNRTPSSVCTRRADEFDTNGISSTRDTASRGPTTIMTPKSQFRTDPSNHGNPGFTAGRGFNPAGGAPRGG</sequence>
<reference evidence="2 3" key="1">
    <citation type="journal article" date="2015" name="Proc. Natl. Acad. Sci. U.S.A.">
        <title>The resurrection genome of Boea hygrometrica: A blueprint for survival of dehydration.</title>
        <authorList>
            <person name="Xiao L."/>
            <person name="Yang G."/>
            <person name="Zhang L."/>
            <person name="Yang X."/>
            <person name="Zhao S."/>
            <person name="Ji Z."/>
            <person name="Zhou Q."/>
            <person name="Hu M."/>
            <person name="Wang Y."/>
            <person name="Chen M."/>
            <person name="Xu Y."/>
            <person name="Jin H."/>
            <person name="Xiao X."/>
            <person name="Hu G."/>
            <person name="Bao F."/>
            <person name="Hu Y."/>
            <person name="Wan P."/>
            <person name="Li L."/>
            <person name="Deng X."/>
            <person name="Kuang T."/>
            <person name="Xiang C."/>
            <person name="Zhu J.K."/>
            <person name="Oliver M.J."/>
            <person name="He Y."/>
        </authorList>
    </citation>
    <scope>NUCLEOTIDE SEQUENCE [LARGE SCALE GENOMIC DNA]</scope>
    <source>
        <strain evidence="3">cv. XS01</strain>
    </source>
</reference>
<protein>
    <submittedName>
        <fullName evidence="2">Uncharacterized protein</fullName>
    </submittedName>
</protein>
<organism evidence="2 3">
    <name type="scientific">Dorcoceras hygrometricum</name>
    <dbReference type="NCBI Taxonomy" id="472368"/>
    <lineage>
        <taxon>Eukaryota</taxon>
        <taxon>Viridiplantae</taxon>
        <taxon>Streptophyta</taxon>
        <taxon>Embryophyta</taxon>
        <taxon>Tracheophyta</taxon>
        <taxon>Spermatophyta</taxon>
        <taxon>Magnoliopsida</taxon>
        <taxon>eudicotyledons</taxon>
        <taxon>Gunneridae</taxon>
        <taxon>Pentapetalae</taxon>
        <taxon>asterids</taxon>
        <taxon>lamiids</taxon>
        <taxon>Lamiales</taxon>
        <taxon>Gesneriaceae</taxon>
        <taxon>Didymocarpoideae</taxon>
        <taxon>Trichosporeae</taxon>
        <taxon>Loxocarpinae</taxon>
        <taxon>Dorcoceras</taxon>
    </lineage>
</organism>
<evidence type="ECO:0000313" key="3">
    <source>
        <dbReference type="Proteomes" id="UP000250235"/>
    </source>
</evidence>
<accession>A0A2Z7C7J6</accession>
<gene>
    <name evidence="2" type="ORF">F511_17683</name>
</gene>
<dbReference type="Proteomes" id="UP000250235">
    <property type="component" value="Unassembled WGS sequence"/>
</dbReference>
<feature type="compositionally biased region" description="Polar residues" evidence="1">
    <location>
        <begin position="234"/>
        <end position="265"/>
    </location>
</feature>
<keyword evidence="3" id="KW-1185">Reference proteome</keyword>
<proteinExistence type="predicted"/>
<name>A0A2Z7C7J6_9LAMI</name>
<feature type="region of interest" description="Disordered" evidence="1">
    <location>
        <begin position="49"/>
        <end position="87"/>
    </location>
</feature>
<evidence type="ECO:0000313" key="2">
    <source>
        <dbReference type="EMBL" id="KZV40275.1"/>
    </source>
</evidence>
<dbReference type="EMBL" id="KV000465">
    <property type="protein sequence ID" value="KZV40275.1"/>
    <property type="molecule type" value="Genomic_DNA"/>
</dbReference>
<dbReference type="AlphaFoldDB" id="A0A2Z7C7J6"/>
<evidence type="ECO:0000256" key="1">
    <source>
        <dbReference type="SAM" id="MobiDB-lite"/>
    </source>
</evidence>